<dbReference type="Proteomes" id="UP000593833">
    <property type="component" value="Chromosome"/>
</dbReference>
<gene>
    <name evidence="1" type="ORF">IM720_19185</name>
</gene>
<dbReference type="RefSeq" id="WP_024076002.1">
    <property type="nucleotide sequence ID" value="NZ_CP015637.1"/>
</dbReference>
<dbReference type="AlphaFoldDB" id="A0A1B3CTX1"/>
<organism evidence="1 2">
    <name type="scientific">Pseudomonas fluorescens</name>
    <dbReference type="NCBI Taxonomy" id="294"/>
    <lineage>
        <taxon>Bacteria</taxon>
        <taxon>Pseudomonadati</taxon>
        <taxon>Pseudomonadota</taxon>
        <taxon>Gammaproteobacteria</taxon>
        <taxon>Pseudomonadales</taxon>
        <taxon>Pseudomonadaceae</taxon>
        <taxon>Pseudomonas</taxon>
    </lineage>
</organism>
<evidence type="ECO:0000313" key="1">
    <source>
        <dbReference type="EMBL" id="QOU02842.1"/>
    </source>
</evidence>
<proteinExistence type="predicted"/>
<dbReference type="OrthoDB" id="7024649at2"/>
<sequence>MNPPAAESSNSLRYFAFGVLCVAGALGIYFVQFNAEVDRQREAAAERIALCRQVERVASAASSNSVELRETCKRLNGQSSKSVTPL</sequence>
<accession>A0A1B3CTX1</accession>
<reference evidence="1 2" key="1">
    <citation type="submission" date="2020-10" db="EMBL/GenBank/DDBJ databases">
        <title>Complete genome sequence of a novel Pseudomonas fluorescens strain isolated from the flower of kumarahou (Pomaderris kumeraho).</title>
        <authorList>
            <person name="Summers M.C."/>
            <person name="Nowak V."/>
            <person name="Fairhurst M.J."/>
            <person name="Owen J.G."/>
            <person name="Gerth M.L."/>
            <person name="Patrick W.M."/>
        </authorList>
    </citation>
    <scope>NUCLEOTIDE SEQUENCE [LARGE SCALE GENOMIC DNA]</scope>
    <source>
        <strain evidence="1 2">KF1</strain>
    </source>
</reference>
<dbReference type="EMBL" id="CP063233">
    <property type="protein sequence ID" value="QOU02842.1"/>
    <property type="molecule type" value="Genomic_DNA"/>
</dbReference>
<name>A0A1B3CTX1_PSEFL</name>
<evidence type="ECO:0000313" key="2">
    <source>
        <dbReference type="Proteomes" id="UP000593833"/>
    </source>
</evidence>
<protein>
    <submittedName>
        <fullName evidence="1">Uncharacterized protein</fullName>
    </submittedName>
</protein>